<feature type="non-terminal residue" evidence="1">
    <location>
        <position position="1"/>
    </location>
</feature>
<proteinExistence type="predicted"/>
<dbReference type="SUPFAM" id="SSF52949">
    <property type="entry name" value="Macro domain-like"/>
    <property type="match status" value="1"/>
</dbReference>
<sequence length="148" mass="16840">EEIGKFQNSGNDAFAHCISADFEYQRQMSRGVAILFRKEFGRPKRSDLVSSDVTLQHNEHGAAVYGLVTKKTYSSKPTENDYNRAFQEFILDFKGKGFHKLICSPMGCMRDKISPQIFAKNIVELHCDTGASVDIIAWDERTTRTLRN</sequence>
<evidence type="ECO:0000313" key="1">
    <source>
        <dbReference type="EMBL" id="JAT13917.1"/>
    </source>
</evidence>
<protein>
    <recommendedName>
        <fullName evidence="2">Macro domain-containing protein</fullName>
    </recommendedName>
</protein>
<dbReference type="EMBL" id="GEBQ01026060">
    <property type="protein sequence ID" value="JAT13917.1"/>
    <property type="molecule type" value="Transcribed_RNA"/>
</dbReference>
<accession>A0A1B6KR55</accession>
<name>A0A1B6KR55_9HEMI</name>
<dbReference type="InterPro" id="IPR043472">
    <property type="entry name" value="Macro_dom-like"/>
</dbReference>
<feature type="non-terminal residue" evidence="1">
    <location>
        <position position="148"/>
    </location>
</feature>
<dbReference type="AlphaFoldDB" id="A0A1B6KR55"/>
<dbReference type="Gene3D" id="3.40.220.10">
    <property type="entry name" value="Leucine Aminopeptidase, subunit E, domain 1"/>
    <property type="match status" value="1"/>
</dbReference>
<gene>
    <name evidence="1" type="ORF">g.9111</name>
</gene>
<evidence type="ECO:0008006" key="2">
    <source>
        <dbReference type="Google" id="ProtNLM"/>
    </source>
</evidence>
<organism evidence="1">
    <name type="scientific">Graphocephala atropunctata</name>
    <dbReference type="NCBI Taxonomy" id="36148"/>
    <lineage>
        <taxon>Eukaryota</taxon>
        <taxon>Metazoa</taxon>
        <taxon>Ecdysozoa</taxon>
        <taxon>Arthropoda</taxon>
        <taxon>Hexapoda</taxon>
        <taxon>Insecta</taxon>
        <taxon>Pterygota</taxon>
        <taxon>Neoptera</taxon>
        <taxon>Paraneoptera</taxon>
        <taxon>Hemiptera</taxon>
        <taxon>Auchenorrhyncha</taxon>
        <taxon>Membracoidea</taxon>
        <taxon>Cicadellidae</taxon>
        <taxon>Cicadellinae</taxon>
        <taxon>Cicadellini</taxon>
        <taxon>Graphocephala</taxon>
    </lineage>
</organism>
<reference evidence="1" key="1">
    <citation type="submission" date="2015-11" db="EMBL/GenBank/DDBJ databases">
        <title>De novo transcriptome assembly of four potential Pierce s Disease insect vectors from Arizona vineyards.</title>
        <authorList>
            <person name="Tassone E.E."/>
        </authorList>
    </citation>
    <scope>NUCLEOTIDE SEQUENCE</scope>
</reference>